<keyword evidence="2" id="KW-0732">Signal</keyword>
<organism evidence="3 4">
    <name type="scientific">Pigmentiphaga kullae</name>
    <dbReference type="NCBI Taxonomy" id="151784"/>
    <lineage>
        <taxon>Bacteria</taxon>
        <taxon>Pseudomonadati</taxon>
        <taxon>Pseudomonadota</taxon>
        <taxon>Betaproteobacteria</taxon>
        <taxon>Burkholderiales</taxon>
        <taxon>Alcaligenaceae</taxon>
        <taxon>Pigmentiphaga</taxon>
    </lineage>
</organism>
<dbReference type="PANTHER" id="PTHR42928">
    <property type="entry name" value="TRICARBOXYLATE-BINDING PROTEIN"/>
    <property type="match status" value="1"/>
</dbReference>
<dbReference type="Pfam" id="PF03401">
    <property type="entry name" value="TctC"/>
    <property type="match status" value="1"/>
</dbReference>
<evidence type="ECO:0000313" key="3">
    <source>
        <dbReference type="EMBL" id="RZS84991.1"/>
    </source>
</evidence>
<keyword evidence="4" id="KW-1185">Reference proteome</keyword>
<dbReference type="PIRSF" id="PIRSF017082">
    <property type="entry name" value="YflP"/>
    <property type="match status" value="1"/>
</dbReference>
<dbReference type="EMBL" id="SGXC01000001">
    <property type="protein sequence ID" value="RZS84991.1"/>
    <property type="molecule type" value="Genomic_DNA"/>
</dbReference>
<accession>A0A4Q7NIX1</accession>
<dbReference type="CDD" id="cd13578">
    <property type="entry name" value="PBP2_Bug27"/>
    <property type="match status" value="1"/>
</dbReference>
<dbReference type="Proteomes" id="UP000292445">
    <property type="component" value="Unassembled WGS sequence"/>
</dbReference>
<protein>
    <submittedName>
        <fullName evidence="3">Tripartite-type tricarboxylate transporter receptor subunit TctC</fullName>
    </submittedName>
</protein>
<evidence type="ECO:0000313" key="4">
    <source>
        <dbReference type="Proteomes" id="UP000292445"/>
    </source>
</evidence>
<dbReference type="PANTHER" id="PTHR42928:SF5">
    <property type="entry name" value="BLR1237 PROTEIN"/>
    <property type="match status" value="1"/>
</dbReference>
<comment type="caution">
    <text evidence="3">The sequence shown here is derived from an EMBL/GenBank/DDBJ whole genome shotgun (WGS) entry which is preliminary data.</text>
</comment>
<dbReference type="OrthoDB" id="8878415at2"/>
<dbReference type="SUPFAM" id="SSF53850">
    <property type="entry name" value="Periplasmic binding protein-like II"/>
    <property type="match status" value="1"/>
</dbReference>
<evidence type="ECO:0000256" key="2">
    <source>
        <dbReference type="SAM" id="SignalP"/>
    </source>
</evidence>
<keyword evidence="3" id="KW-0675">Receptor</keyword>
<gene>
    <name evidence="3" type="ORF">EV675_1013</name>
</gene>
<dbReference type="RefSeq" id="WP_130356293.1">
    <property type="nucleotide sequence ID" value="NZ_SGXC01000001.1"/>
</dbReference>
<dbReference type="Gene3D" id="3.40.190.150">
    <property type="entry name" value="Bordetella uptake gene, domain 1"/>
    <property type="match status" value="1"/>
</dbReference>
<reference evidence="3 4" key="1">
    <citation type="submission" date="2019-02" db="EMBL/GenBank/DDBJ databases">
        <title>Genomic Encyclopedia of Type Strains, Phase IV (KMG-IV): sequencing the most valuable type-strain genomes for metagenomic binning, comparative biology and taxonomic classification.</title>
        <authorList>
            <person name="Goeker M."/>
        </authorList>
    </citation>
    <scope>NUCLEOTIDE SEQUENCE [LARGE SCALE GENOMIC DNA]</scope>
    <source>
        <strain evidence="3 4">K24</strain>
    </source>
</reference>
<sequence>MIKPLIHLAAAFALAATATLPVRAADFPTRPVRLLVPFSPGGGIDQLARIAAVKMAEDLKQQVVVENMAGAGGAIAAKTVANAAPDGYTLIFNSSSAVATGLLGKERLGFDPVKDFAPVSLVAQFPLVMVVNSKVPARNMKEFVELLKKNPDKYNYGSSGNGTAIHLASELFKTLAGVNMQHVPYKGTAAAMQDLLGGRIHMMLDGVPPQIGNIHEGRVRALGVTTTERSAMLPDVPTVAEAVPGYAFPFWVAIYAPAGTPKPVLDRLAAAVSAAAKDPQSRQRFKDAGSEAVGSTPAELAAFWKQQIDLYSGIVSKTGIKLDGE</sequence>
<dbReference type="Gene3D" id="3.40.190.10">
    <property type="entry name" value="Periplasmic binding protein-like II"/>
    <property type="match status" value="1"/>
</dbReference>
<feature type="signal peptide" evidence="2">
    <location>
        <begin position="1"/>
        <end position="24"/>
    </location>
</feature>
<name>A0A4Q7NIX1_9BURK</name>
<evidence type="ECO:0000256" key="1">
    <source>
        <dbReference type="ARBA" id="ARBA00006987"/>
    </source>
</evidence>
<proteinExistence type="inferred from homology"/>
<dbReference type="AlphaFoldDB" id="A0A4Q7NIX1"/>
<comment type="similarity">
    <text evidence="1">Belongs to the UPF0065 (bug) family.</text>
</comment>
<dbReference type="InterPro" id="IPR005064">
    <property type="entry name" value="BUG"/>
</dbReference>
<dbReference type="InterPro" id="IPR042100">
    <property type="entry name" value="Bug_dom1"/>
</dbReference>
<feature type="chain" id="PRO_5020675572" evidence="2">
    <location>
        <begin position="25"/>
        <end position="325"/>
    </location>
</feature>